<dbReference type="EMBL" id="KE007239">
    <property type="protein sequence ID" value="EOQ99778.1"/>
    <property type="molecule type" value="Genomic_DNA"/>
</dbReference>
<dbReference type="InterPro" id="IPR036259">
    <property type="entry name" value="MFS_trans_sf"/>
</dbReference>
<gene>
    <name evidence="11" type="ORF">J056_001610</name>
</gene>
<dbReference type="InterPro" id="IPR005828">
    <property type="entry name" value="MFS_sugar_transport-like"/>
</dbReference>
<evidence type="ECO:0000313" key="12">
    <source>
        <dbReference type="Proteomes" id="UP000014064"/>
    </source>
</evidence>
<dbReference type="Gene3D" id="2.120.10.30">
    <property type="entry name" value="TolB, C-terminal domain"/>
    <property type="match status" value="1"/>
</dbReference>
<sequence>MIFSSNNRSRDIRTLGFLSLACFLYGWSVSSIGSVQNAAICQTGDVTRNRLECLNISDTSYSFAVGPFFAAGGLVGSLVISPYLGNRVGWTNLSRVAFSGYFSLIGQVIIAITPFASLLFVGRLLSGISAGVAIVAVPIELERMKDSEDSYLGLLTQISIVTGLTVSQALSLALAKPTYWRLMPMIAGLISGIQLLLHRRYSPLPTEDYEENDEVVPQLSMLDVLKDREMRPKLIKAVVLLASQQFAAINIILFYSKMIFNSDLISMLITLVNFFMTFLTLLILNMLSKRSLFNVSYFGAIVSLGILSLSLERNYMVTSIVIYVYIASYSIGLGPLPFDILGQLSTEETKNSLSSIGLSVNWITNMIMSAGFSILVGVQLLLMSYGDDLNDGLDYNFDNIESENEGSFVDEEFAAGDDNEESLQLATGQKRVRDDVEQPQQKKKKTKKTKHWSSQVPQVAKSAQSSQYDFLKDQLKSVYGKLSDIEIEERVIPETAIDATHEYSLPRNKDTITDFISTQFSNLKDSLSKPNKQKGSPRLLVICSSAIRCADVVRSLKQLNPSKDIPIAKLFAKHIKLHEQKDFLQSNQTVIAVATPNRAKSLIEDGTLNTKYLSLILLDSSYTDDKQRTLFDVPETKTQLFDLLNLKSIYERFKGEIGGQGDKGLESRLLWGPGHAVYNEQTNEDYIAKYNLDSGIFTKLVMDKLPQGGLGNHGIDLVDNSDGSADIFMVNHARNVSGDTKSPTIETVEVYKTSSSNQLTHLKTFSDQNVMYSLNAVAADGKGGIYFTNDKPTRVWREYVDLALLATNFATSTLGHCNASGECKPVGTYTSLNGIARIDQDHFVLNLQNEGKPLIMQRQSDDTLIQEQQFHIGSPIDNVSFDPVTNEVYVVAFPKVFDTLKSMKNPHIHKSAVQIYRLFRMEISDEQVRKLYSEEPVPGNKYYRWRAELVLEDDGSNVSSVTTAFRVKDKLYLGGYVNPVGYICDI</sequence>
<feature type="transmembrane region" description="Helical" evidence="9">
    <location>
        <begin position="291"/>
        <end position="311"/>
    </location>
</feature>
<feature type="region of interest" description="Disordered" evidence="8">
    <location>
        <begin position="428"/>
        <end position="458"/>
    </location>
</feature>
<dbReference type="PANTHER" id="PTHR24030:SF0">
    <property type="entry name" value="PROTEIN CMSS1"/>
    <property type="match status" value="1"/>
</dbReference>
<dbReference type="HOGENOM" id="CLU_302512_0_0_1"/>
<dbReference type="Pfam" id="PF00083">
    <property type="entry name" value="Sugar_tr"/>
    <property type="match status" value="2"/>
</dbReference>
<dbReference type="GO" id="GO:0030686">
    <property type="term" value="C:90S preribosome"/>
    <property type="evidence" value="ECO:0007669"/>
    <property type="project" value="TreeGrafter"/>
</dbReference>
<keyword evidence="6 9" id="KW-0472">Membrane</keyword>
<dbReference type="InterPro" id="IPR027417">
    <property type="entry name" value="P-loop_NTPase"/>
</dbReference>
<evidence type="ECO:0000256" key="9">
    <source>
        <dbReference type="SAM" id="Phobius"/>
    </source>
</evidence>
<dbReference type="Proteomes" id="UP000014064">
    <property type="component" value="Unassembled WGS sequence"/>
</dbReference>
<keyword evidence="4 9" id="KW-0812">Transmembrane</keyword>
<keyword evidence="12" id="KW-1185">Reference proteome</keyword>
<feature type="transmembrane region" description="Helical" evidence="9">
    <location>
        <begin position="264"/>
        <end position="284"/>
    </location>
</feature>
<keyword evidence="3" id="KW-0813">Transport</keyword>
<accession>R9AC60</accession>
<dbReference type="InterPro" id="IPR003663">
    <property type="entry name" value="Sugar/inositol_transpt"/>
</dbReference>
<dbReference type="PRINTS" id="PR00171">
    <property type="entry name" value="SUGRTRNSPORT"/>
</dbReference>
<feature type="transmembrane region" description="Helical" evidence="9">
    <location>
        <begin position="151"/>
        <end position="173"/>
    </location>
</feature>
<feature type="transmembrane region" description="Helical" evidence="9">
    <location>
        <begin position="96"/>
        <end position="115"/>
    </location>
</feature>
<feature type="transmembrane region" description="Helical" evidence="9">
    <location>
        <begin position="362"/>
        <end position="382"/>
    </location>
</feature>
<protein>
    <submittedName>
        <fullName evidence="11">Solute carrier family 2, facilitated glucose transporter member 7</fullName>
    </submittedName>
</protein>
<evidence type="ECO:0000256" key="8">
    <source>
        <dbReference type="SAM" id="MobiDB-lite"/>
    </source>
</evidence>
<evidence type="ECO:0000256" key="6">
    <source>
        <dbReference type="ARBA" id="ARBA00023136"/>
    </source>
</evidence>
<evidence type="ECO:0000256" key="3">
    <source>
        <dbReference type="ARBA" id="ARBA00022448"/>
    </source>
</evidence>
<dbReference type="Gene3D" id="1.20.1250.20">
    <property type="entry name" value="MFS general substrate transporter like domains"/>
    <property type="match status" value="2"/>
</dbReference>
<dbReference type="eggNOG" id="KOG3089">
    <property type="taxonomic scope" value="Eukaryota"/>
</dbReference>
<evidence type="ECO:0000259" key="10">
    <source>
        <dbReference type="PROSITE" id="PS50850"/>
    </source>
</evidence>
<feature type="compositionally biased region" description="Basic residues" evidence="8">
    <location>
        <begin position="441"/>
        <end position="451"/>
    </location>
</feature>
<keyword evidence="11" id="KW-0762">Sugar transport</keyword>
<dbReference type="RefSeq" id="XP_009269513.1">
    <property type="nucleotide sequence ID" value="XM_009271238.1"/>
</dbReference>
<feature type="transmembrane region" description="Helical" evidence="9">
    <location>
        <begin position="61"/>
        <end position="84"/>
    </location>
</feature>
<evidence type="ECO:0000256" key="7">
    <source>
        <dbReference type="ARBA" id="ARBA00049119"/>
    </source>
</evidence>
<dbReference type="InterPro" id="IPR020846">
    <property type="entry name" value="MFS_dom"/>
</dbReference>
<comment type="similarity">
    <text evidence="2">Belongs to the major facilitator superfamily. Sugar transporter (TC 2.A.1.1) family.</text>
</comment>
<organism evidence="11 12">
    <name type="scientific">Wallemia ichthyophaga (strain EXF-994 / CBS 113033)</name>
    <dbReference type="NCBI Taxonomy" id="1299270"/>
    <lineage>
        <taxon>Eukaryota</taxon>
        <taxon>Fungi</taxon>
        <taxon>Dikarya</taxon>
        <taxon>Basidiomycota</taxon>
        <taxon>Wallemiomycotina</taxon>
        <taxon>Wallemiomycetes</taxon>
        <taxon>Wallemiales</taxon>
        <taxon>Wallemiaceae</taxon>
        <taxon>Wallemia</taxon>
    </lineage>
</organism>
<evidence type="ECO:0000256" key="1">
    <source>
        <dbReference type="ARBA" id="ARBA00004141"/>
    </source>
</evidence>
<dbReference type="SUPFAM" id="SSF103473">
    <property type="entry name" value="MFS general substrate transporter"/>
    <property type="match status" value="1"/>
</dbReference>
<evidence type="ECO:0000313" key="11">
    <source>
        <dbReference type="EMBL" id="EOQ99778.1"/>
    </source>
</evidence>
<dbReference type="GO" id="GO:0005634">
    <property type="term" value="C:nucleus"/>
    <property type="evidence" value="ECO:0007669"/>
    <property type="project" value="TreeGrafter"/>
</dbReference>
<dbReference type="STRING" id="1299270.R9AC60"/>
<dbReference type="Gene3D" id="3.40.50.300">
    <property type="entry name" value="P-loop containing nucleotide triphosphate hydrolases"/>
    <property type="match status" value="1"/>
</dbReference>
<dbReference type="PROSITE" id="PS50850">
    <property type="entry name" value="MFS"/>
    <property type="match status" value="1"/>
</dbReference>
<dbReference type="PANTHER" id="PTHR24030">
    <property type="entry name" value="PROTEIN CMSS1"/>
    <property type="match status" value="1"/>
</dbReference>
<feature type="transmembrane region" description="Helical" evidence="9">
    <location>
        <begin position="317"/>
        <end position="341"/>
    </location>
</feature>
<evidence type="ECO:0000256" key="5">
    <source>
        <dbReference type="ARBA" id="ARBA00022989"/>
    </source>
</evidence>
<evidence type="ECO:0000256" key="2">
    <source>
        <dbReference type="ARBA" id="ARBA00010992"/>
    </source>
</evidence>
<comment type="subcellular location">
    <subcellularLocation>
        <location evidence="1">Membrane</location>
        <topology evidence="1">Multi-pass membrane protein</topology>
    </subcellularLocation>
</comment>
<dbReference type="InterPro" id="IPR011042">
    <property type="entry name" value="6-blade_b-propeller_TolB-like"/>
</dbReference>
<evidence type="ECO:0000256" key="4">
    <source>
        <dbReference type="ARBA" id="ARBA00022692"/>
    </source>
</evidence>
<feature type="transmembrane region" description="Helical" evidence="9">
    <location>
        <begin position="234"/>
        <end position="258"/>
    </location>
</feature>
<dbReference type="GeneID" id="20374562"/>
<reference evidence="12" key="1">
    <citation type="journal article" date="2013" name="BMC Genomics">
        <title>Genome and transcriptome sequencing of the halophilic fungus Wallemia ichthyophaga: haloadaptations present and absent.</title>
        <authorList>
            <person name="Zajc J."/>
            <person name="Liu Y."/>
            <person name="Dai W."/>
            <person name="Yang Z."/>
            <person name="Hu J."/>
            <person name="Gostincar C."/>
            <person name="Gunde-Cimerman N."/>
        </authorList>
    </citation>
    <scope>NUCLEOTIDE SEQUENCE [LARGE SCALE GENOMIC DNA]</scope>
    <source>
        <strain evidence="12">EXF-994 / CBS 113033</strain>
    </source>
</reference>
<feature type="domain" description="Major facilitator superfamily (MFS) profile" evidence="10">
    <location>
        <begin position="14"/>
        <end position="404"/>
    </location>
</feature>
<dbReference type="GO" id="GO:0022857">
    <property type="term" value="F:transmembrane transporter activity"/>
    <property type="evidence" value="ECO:0007669"/>
    <property type="project" value="InterPro"/>
</dbReference>
<name>R9AC60_WALI9</name>
<comment type="catalytic activity">
    <reaction evidence="7">
        <text>myo-inositol(out) + H(+)(out) = myo-inositol(in) + H(+)(in)</text>
        <dbReference type="Rhea" id="RHEA:60364"/>
        <dbReference type="ChEBI" id="CHEBI:15378"/>
        <dbReference type="ChEBI" id="CHEBI:17268"/>
    </reaction>
</comment>
<dbReference type="OrthoDB" id="1929311at2759"/>
<dbReference type="AlphaFoldDB" id="R9AC60"/>
<dbReference type="KEGG" id="wic:J056_001610"/>
<dbReference type="GO" id="GO:0016020">
    <property type="term" value="C:membrane"/>
    <property type="evidence" value="ECO:0007669"/>
    <property type="project" value="UniProtKB-SubCell"/>
</dbReference>
<dbReference type="SUPFAM" id="SSF63829">
    <property type="entry name" value="Calcium-dependent phosphotriesterase"/>
    <property type="match status" value="1"/>
</dbReference>
<dbReference type="InterPro" id="IPR032704">
    <property type="entry name" value="Cms1"/>
</dbReference>
<proteinExistence type="inferred from homology"/>
<keyword evidence="5 9" id="KW-1133">Transmembrane helix</keyword>
<dbReference type="eggNOG" id="KOG0569">
    <property type="taxonomic scope" value="Eukaryota"/>
</dbReference>
<dbReference type="Pfam" id="PF14617">
    <property type="entry name" value="CMS1"/>
    <property type="match status" value="1"/>
</dbReference>